<feature type="domain" description="Tr-type G" evidence="2">
    <location>
        <begin position="264"/>
        <end position="323"/>
    </location>
</feature>
<organism evidence="3 4">
    <name type="scientific">Rotaria sordida</name>
    <dbReference type="NCBI Taxonomy" id="392033"/>
    <lineage>
        <taxon>Eukaryota</taxon>
        <taxon>Metazoa</taxon>
        <taxon>Spiralia</taxon>
        <taxon>Gnathifera</taxon>
        <taxon>Rotifera</taxon>
        <taxon>Eurotatoria</taxon>
        <taxon>Bdelloidea</taxon>
        <taxon>Philodinida</taxon>
        <taxon>Philodinidae</taxon>
        <taxon>Rotaria</taxon>
    </lineage>
</organism>
<evidence type="ECO:0000313" key="4">
    <source>
        <dbReference type="Proteomes" id="UP000663854"/>
    </source>
</evidence>
<feature type="compositionally biased region" description="Polar residues" evidence="1">
    <location>
        <begin position="82"/>
        <end position="99"/>
    </location>
</feature>
<feature type="region of interest" description="Disordered" evidence="1">
    <location>
        <begin position="140"/>
        <end position="164"/>
    </location>
</feature>
<comment type="caution">
    <text evidence="3">The sequence shown here is derived from an EMBL/GenBank/DDBJ whole genome shotgun (WGS) entry which is preliminary data.</text>
</comment>
<evidence type="ECO:0000313" key="3">
    <source>
        <dbReference type="EMBL" id="CAF0749889.1"/>
    </source>
</evidence>
<dbReference type="PANTHER" id="PTHR43834:SF6">
    <property type="entry name" value="GTPASE DER"/>
    <property type="match status" value="1"/>
</dbReference>
<dbReference type="GO" id="GO:0043022">
    <property type="term" value="F:ribosome binding"/>
    <property type="evidence" value="ECO:0007669"/>
    <property type="project" value="TreeGrafter"/>
</dbReference>
<sequence>MAGGNYSSSHQPSHATTNSAAPKPVPQPVYAHPPAAPQPVQPVQHIQPVHHTEPTPPAQPAPRPDTAQPIEQNAAPVFENNDGASNQSIAASAPPTTLPQIEPTRDREMAPVTRIKQAQDHDPHQQHSLDQLLDAANASIPPSTAAAPSEAPQETAASAEAKATAHSAAEEIAAIDLEALRHGARNKFVGGKSPTLSPTPPGAAGGASPTGETAVPSSAASGAGGAPTPRVAPIPADIRKHYTGGIQGEDGNTDAVMAGAVLDQVQEALVQADVIVFLVDGRQGLTGADEEVANIIRKVKKPILLAVNKIDSMKDNNNVMEFYKLGLGEPLGLSAMQGSGGVGDLLDAIVEKFPEGAGKIVYPEEGEEEKDPNTSPYAIAVVGRPNVDASIEISDQDQKIAGKIEEAGKAAVIVINKWDLIEDRSSRSMTNFTEEVKRQLRALSYAEVVFTSATSKLRVPKILEATARAYAEAHKRITTGLVNQIVNESVALVPPPASKRVMAS</sequence>
<feature type="region of interest" description="Disordered" evidence="1">
    <location>
        <begin position="1"/>
        <end position="128"/>
    </location>
</feature>
<dbReference type="GO" id="GO:0005525">
    <property type="term" value="F:GTP binding"/>
    <property type="evidence" value="ECO:0007669"/>
    <property type="project" value="InterPro"/>
</dbReference>
<dbReference type="AlphaFoldDB" id="A0A813PJU1"/>
<protein>
    <recommendedName>
        <fullName evidence="2">Tr-type G domain-containing protein</fullName>
    </recommendedName>
</protein>
<dbReference type="Pfam" id="PF00009">
    <property type="entry name" value="GTP_EFTU"/>
    <property type="match status" value="1"/>
</dbReference>
<evidence type="ECO:0000256" key="1">
    <source>
        <dbReference type="SAM" id="MobiDB-lite"/>
    </source>
</evidence>
<accession>A0A813PJU1</accession>
<dbReference type="GO" id="GO:0003924">
    <property type="term" value="F:GTPase activity"/>
    <property type="evidence" value="ECO:0007669"/>
    <property type="project" value="InterPro"/>
</dbReference>
<feature type="compositionally biased region" description="Low complexity" evidence="1">
    <location>
        <begin position="206"/>
        <end position="221"/>
    </location>
</feature>
<reference evidence="3" key="1">
    <citation type="submission" date="2021-02" db="EMBL/GenBank/DDBJ databases">
        <authorList>
            <person name="Nowell W R."/>
        </authorList>
    </citation>
    <scope>NUCLEOTIDE SEQUENCE</scope>
</reference>
<dbReference type="EMBL" id="CAJNOH010000012">
    <property type="protein sequence ID" value="CAF0749889.1"/>
    <property type="molecule type" value="Genomic_DNA"/>
</dbReference>
<gene>
    <name evidence="3" type="ORF">PYM288_LOCUS2025</name>
</gene>
<dbReference type="SUPFAM" id="SSF52540">
    <property type="entry name" value="P-loop containing nucleoside triphosphate hydrolases"/>
    <property type="match status" value="1"/>
</dbReference>
<dbReference type="Gene3D" id="3.40.50.300">
    <property type="entry name" value="P-loop containing nucleotide triphosphate hydrolases"/>
    <property type="match status" value="2"/>
</dbReference>
<feature type="compositionally biased region" description="Pro residues" evidence="1">
    <location>
        <begin position="54"/>
        <end position="63"/>
    </location>
</feature>
<dbReference type="Proteomes" id="UP000663854">
    <property type="component" value="Unassembled WGS sequence"/>
</dbReference>
<name>A0A813PJU1_9BILA</name>
<dbReference type="InterPro" id="IPR000795">
    <property type="entry name" value="T_Tr_GTP-bd_dom"/>
</dbReference>
<evidence type="ECO:0000259" key="2">
    <source>
        <dbReference type="Pfam" id="PF00009"/>
    </source>
</evidence>
<feature type="region of interest" description="Disordered" evidence="1">
    <location>
        <begin position="188"/>
        <end position="233"/>
    </location>
</feature>
<proteinExistence type="predicted"/>
<feature type="compositionally biased region" description="Polar residues" evidence="1">
    <location>
        <begin position="1"/>
        <end position="20"/>
    </location>
</feature>
<feature type="compositionally biased region" description="Basic and acidic residues" evidence="1">
    <location>
        <begin position="117"/>
        <end position="127"/>
    </location>
</feature>
<dbReference type="PANTHER" id="PTHR43834">
    <property type="entry name" value="GTPASE DER"/>
    <property type="match status" value="1"/>
</dbReference>
<dbReference type="InterPro" id="IPR027417">
    <property type="entry name" value="P-loop_NTPase"/>
</dbReference>